<evidence type="ECO:0000256" key="1">
    <source>
        <dbReference type="SAM" id="MobiDB-lite"/>
    </source>
</evidence>
<name>A0A6A8G2R8_9EURY</name>
<reference evidence="3 4" key="1">
    <citation type="submission" date="2019-11" db="EMBL/GenBank/DDBJ databases">
        <title>Whole genome sequence of Haloferax sp. MBLA0078.</title>
        <authorList>
            <person name="Seo M.-J."/>
            <person name="Cho E.-S."/>
        </authorList>
    </citation>
    <scope>NUCLEOTIDE SEQUENCE [LARGE SCALE GENOMIC DNA]</scope>
    <source>
        <strain evidence="3 4">MBLA0078</strain>
    </source>
</reference>
<dbReference type="Proteomes" id="UP000443423">
    <property type="component" value="Unassembled WGS sequence"/>
</dbReference>
<sequence>MSVLSTVIRLGSRRRIAIFVALMVVGSMVLFVGPAAAHNPACKIPGQGNGEDEYASPHYPYRPDADSPASQTAFDHNPNLRDPVREKSFHPDHANSIHNEIDEGNLKAPRNSGENCHPNAEN</sequence>
<accession>A0A6A8G2R8</accession>
<dbReference type="EMBL" id="WKJQ01000001">
    <property type="protein sequence ID" value="MRW95089.1"/>
    <property type="molecule type" value="Genomic_DNA"/>
</dbReference>
<dbReference type="RefSeq" id="WP_151108761.1">
    <property type="nucleotide sequence ID" value="NZ_WKJQ01000001.1"/>
</dbReference>
<evidence type="ECO:0000256" key="2">
    <source>
        <dbReference type="SAM" id="Phobius"/>
    </source>
</evidence>
<keyword evidence="4" id="KW-1185">Reference proteome</keyword>
<evidence type="ECO:0000313" key="3">
    <source>
        <dbReference type="EMBL" id="MRW95089.1"/>
    </source>
</evidence>
<proteinExistence type="predicted"/>
<keyword evidence="2" id="KW-1133">Transmembrane helix</keyword>
<keyword evidence="2" id="KW-0812">Transmembrane</keyword>
<comment type="caution">
    <text evidence="3">The sequence shown here is derived from an EMBL/GenBank/DDBJ whole genome shotgun (WGS) entry which is preliminary data.</text>
</comment>
<protein>
    <submittedName>
        <fullName evidence="3">Uncharacterized protein</fullName>
    </submittedName>
</protein>
<feature type="transmembrane region" description="Helical" evidence="2">
    <location>
        <begin position="16"/>
        <end position="37"/>
    </location>
</feature>
<evidence type="ECO:0000313" key="4">
    <source>
        <dbReference type="Proteomes" id="UP000443423"/>
    </source>
</evidence>
<dbReference type="AlphaFoldDB" id="A0A6A8G2R8"/>
<organism evidence="3 4">
    <name type="scientific">Haloferax marinum</name>
    <dbReference type="NCBI Taxonomy" id="2666143"/>
    <lineage>
        <taxon>Archaea</taxon>
        <taxon>Methanobacteriati</taxon>
        <taxon>Methanobacteriota</taxon>
        <taxon>Stenosarchaea group</taxon>
        <taxon>Halobacteria</taxon>
        <taxon>Halobacteriales</taxon>
        <taxon>Haloferacaceae</taxon>
        <taxon>Haloferax</taxon>
    </lineage>
</organism>
<feature type="region of interest" description="Disordered" evidence="1">
    <location>
        <begin position="40"/>
        <end position="122"/>
    </location>
</feature>
<keyword evidence="2" id="KW-0472">Membrane</keyword>
<gene>
    <name evidence="3" type="ORF">GJR99_00705</name>
</gene>
<feature type="compositionally biased region" description="Basic and acidic residues" evidence="1">
    <location>
        <begin position="78"/>
        <end position="105"/>
    </location>
</feature>